<evidence type="ECO:0000313" key="3">
    <source>
        <dbReference type="EMBL" id="PPS98214.1"/>
    </source>
</evidence>
<evidence type="ECO:0000313" key="2">
    <source>
        <dbReference type="EMBL" id="CUV07762.1"/>
    </source>
</evidence>
<dbReference type="EMBL" id="LN877954">
    <property type="protein sequence ID" value="CUV07762.1"/>
    <property type="molecule type" value="Genomic_DNA"/>
</dbReference>
<dbReference type="Proteomes" id="UP000199752">
    <property type="component" value="Chromosome 8"/>
</dbReference>
<evidence type="ECO:0000256" key="1">
    <source>
        <dbReference type="SAM" id="SignalP"/>
    </source>
</evidence>
<reference evidence="2" key="2">
    <citation type="submission" date="2015-08" db="EMBL/GenBank/DDBJ databases">
        <authorList>
            <person name="Babu N.S."/>
            <person name="Beckwith C.J."/>
            <person name="Beseler K.G."/>
            <person name="Brison A."/>
            <person name="Carone J.V."/>
            <person name="Caskin T.P."/>
            <person name="Diamond M."/>
            <person name="Durham M.E."/>
            <person name="Foxe J.M."/>
            <person name="Go M."/>
            <person name="Henderson B.A."/>
            <person name="Jones I.B."/>
            <person name="McGettigan J.A."/>
            <person name="Micheletti S.J."/>
            <person name="Nasrallah M.E."/>
            <person name="Ortiz D."/>
            <person name="Piller C.R."/>
            <person name="Privatt S.R."/>
            <person name="Schneider S.L."/>
            <person name="Sharp S."/>
            <person name="Smith T.C."/>
            <person name="Stanton J.D."/>
            <person name="Ullery H.E."/>
            <person name="Wilson R.J."/>
            <person name="Serrano M.G."/>
            <person name="Buck G."/>
            <person name="Lee V."/>
            <person name="Wang Y."/>
            <person name="Carvalho R."/>
            <person name="Voegtly L."/>
            <person name="Shi R."/>
            <person name="Duckworth R."/>
            <person name="Johnson A."/>
            <person name="Loviza R."/>
            <person name="Walstead R."/>
            <person name="Shah Z."/>
            <person name="Kiflezghi M."/>
            <person name="Wade K."/>
            <person name="Ball S.L."/>
            <person name="Bradley K.W."/>
            <person name="Asai D.J."/>
            <person name="Bowman C.A."/>
            <person name="Russell D.A."/>
            <person name="Pope W.H."/>
            <person name="Jacobs-Sera D."/>
            <person name="Hendrix R.W."/>
            <person name="Hatfull G.F."/>
        </authorList>
    </citation>
    <scope>NUCLEOTIDE SEQUENCE [LARGE SCALE GENOMIC DNA]</scope>
</reference>
<feature type="chain" id="PRO_5006627858" evidence="1">
    <location>
        <begin position="27"/>
        <end position="56"/>
    </location>
</feature>
<evidence type="ECO:0000313" key="4">
    <source>
        <dbReference type="Proteomes" id="UP001429100"/>
    </source>
</evidence>
<reference evidence="3 4" key="3">
    <citation type="submission" date="2017-10" db="EMBL/GenBank/DDBJ databases">
        <title>Consistent, comparative and evidence-based genome annotation and re-annotation for the closely-related species, Cryptosporidium parvum, C. hominis and C. tyzzeri.</title>
        <authorList>
            <person name="Baptista R.P."/>
            <person name="Li Y."/>
            <person name="Sateriale A."/>
            <person name="Striepen B."/>
            <person name="Kissinger J.C."/>
        </authorList>
    </citation>
    <scope>NUCLEOTIDE SEQUENCE [LARGE SCALE GENOMIC DNA]</scope>
    <source>
        <strain evidence="3">30976</strain>
    </source>
</reference>
<dbReference type="AlphaFoldDB" id="A0A0S4TK44"/>
<dbReference type="VEuPathDB" id="CryptoDB:CHUDEA8_2140"/>
<dbReference type="EMBL" id="JTAI01000002">
    <property type="protein sequence ID" value="PPS98214.1"/>
    <property type="molecule type" value="Genomic_DNA"/>
</dbReference>
<protein>
    <submittedName>
        <fullName evidence="2">Uncharacterized protein</fullName>
    </submittedName>
</protein>
<accession>A0A0S4TK44</accession>
<organism evidence="2">
    <name type="scientific">Cryptosporidium hominis</name>
    <dbReference type="NCBI Taxonomy" id="237895"/>
    <lineage>
        <taxon>Eukaryota</taxon>
        <taxon>Sar</taxon>
        <taxon>Alveolata</taxon>
        <taxon>Apicomplexa</taxon>
        <taxon>Conoidasida</taxon>
        <taxon>Coccidia</taxon>
        <taxon>Eucoccidiorida</taxon>
        <taxon>Eimeriorina</taxon>
        <taxon>Cryptosporidiidae</taxon>
        <taxon>Cryptosporidium</taxon>
    </lineage>
</organism>
<keyword evidence="1" id="KW-0732">Signal</keyword>
<reference evidence="3 4" key="1">
    <citation type="submission" date="2014-11" db="EMBL/GenBank/DDBJ databases">
        <title>Comparative genomic analysis of Cryptosporidium hominis reveals occurrence of genetic recombination in virulent subtypes.</title>
        <authorList>
            <person name="Guo Y."/>
            <person name="Tang K."/>
            <person name="Frace M."/>
            <person name="Li N."/>
            <person name="Roellig D.M."/>
            <person name="Sammons S."/>
            <person name="Knipe K."/>
            <person name="Rowe L."/>
            <person name="Feng Y."/>
            <person name="Xiao L."/>
        </authorList>
    </citation>
    <scope>NUCLEOTIDE SEQUENCE [LARGE SCALE GENOMIC DNA]</scope>
    <source>
        <strain evidence="3">30976</strain>
    </source>
</reference>
<sequence>MDASVILSRLSLYCSMLCLIIFSVSSSGIIGSCDSVGDDVPVNTLFEFVTSLMLEL</sequence>
<dbReference type="Proteomes" id="UP001429100">
    <property type="component" value="Unassembled WGS sequence"/>
</dbReference>
<dbReference type="VEuPathDB" id="CryptoDB:GY17_00000646"/>
<gene>
    <name evidence="2" type="ORF">CHUDEA8_2140</name>
    <name evidence="3" type="ORF">GY17_00000646</name>
</gene>
<name>A0A0S4TK44_CRYHO</name>
<keyword evidence="4" id="KW-1185">Reference proteome</keyword>
<proteinExistence type="predicted"/>
<feature type="signal peptide" evidence="1">
    <location>
        <begin position="1"/>
        <end position="26"/>
    </location>
</feature>